<feature type="region of interest" description="Disordered" evidence="1">
    <location>
        <begin position="134"/>
        <end position="185"/>
    </location>
</feature>
<feature type="compositionally biased region" description="Low complexity" evidence="1">
    <location>
        <begin position="34"/>
        <end position="57"/>
    </location>
</feature>
<dbReference type="AlphaFoldDB" id="A0A9P9IQJ3"/>
<evidence type="ECO:0000256" key="2">
    <source>
        <dbReference type="SAM" id="Phobius"/>
    </source>
</evidence>
<keyword evidence="2" id="KW-1133">Transmembrane helix</keyword>
<protein>
    <recommendedName>
        <fullName evidence="5">Mid2 domain-containing protein</fullName>
    </recommendedName>
</protein>
<evidence type="ECO:0008006" key="5">
    <source>
        <dbReference type="Google" id="ProtNLM"/>
    </source>
</evidence>
<feature type="compositionally biased region" description="Polar residues" evidence="1">
    <location>
        <begin position="64"/>
        <end position="74"/>
    </location>
</feature>
<reference evidence="3" key="1">
    <citation type="journal article" date="2021" name="Nat. Commun.">
        <title>Genetic determinants of endophytism in the Arabidopsis root mycobiome.</title>
        <authorList>
            <person name="Mesny F."/>
            <person name="Miyauchi S."/>
            <person name="Thiergart T."/>
            <person name="Pickel B."/>
            <person name="Atanasova L."/>
            <person name="Karlsson M."/>
            <person name="Huettel B."/>
            <person name="Barry K.W."/>
            <person name="Haridas S."/>
            <person name="Chen C."/>
            <person name="Bauer D."/>
            <person name="Andreopoulos W."/>
            <person name="Pangilinan J."/>
            <person name="LaButti K."/>
            <person name="Riley R."/>
            <person name="Lipzen A."/>
            <person name="Clum A."/>
            <person name="Drula E."/>
            <person name="Henrissat B."/>
            <person name="Kohler A."/>
            <person name="Grigoriev I.V."/>
            <person name="Martin F.M."/>
            <person name="Hacquard S."/>
        </authorList>
    </citation>
    <scope>NUCLEOTIDE SEQUENCE</scope>
    <source>
        <strain evidence="3">MPI-CAGE-AT-0147</strain>
    </source>
</reference>
<gene>
    <name evidence="3" type="ORF">EDB81DRAFT_144808</name>
</gene>
<comment type="caution">
    <text evidence="3">The sequence shown here is derived from an EMBL/GenBank/DDBJ whole genome shotgun (WGS) entry which is preliminary data.</text>
</comment>
<evidence type="ECO:0000256" key="1">
    <source>
        <dbReference type="SAM" id="MobiDB-lite"/>
    </source>
</evidence>
<evidence type="ECO:0000313" key="3">
    <source>
        <dbReference type="EMBL" id="KAH7127550.1"/>
    </source>
</evidence>
<dbReference type="EMBL" id="JAGMUV010000019">
    <property type="protein sequence ID" value="KAH7127550.1"/>
    <property type="molecule type" value="Genomic_DNA"/>
</dbReference>
<dbReference type="Proteomes" id="UP000738349">
    <property type="component" value="Unassembled WGS sequence"/>
</dbReference>
<keyword evidence="2" id="KW-0472">Membrane</keyword>
<name>A0A9P9IQJ3_9HYPO</name>
<sequence length="185" mass="19431">MALLTFGVDQTYSYIACSAKARTDRYYITPTVDAKTASSETSTSTTASSTAQITGTASEDKTDPTQIRTESAAESTKRDPSQSPPEESAADESTSSGNSSAPIGAIVGGAIGGLVVICGTTIAVIYLLRRNRGKQDKSEPLEQDMSRGAPQSWAYHEPKRPQALGGLGPQELPGNTHYGRENAVS</sequence>
<accession>A0A9P9IQJ3</accession>
<feature type="region of interest" description="Disordered" evidence="1">
    <location>
        <begin position="33"/>
        <end position="99"/>
    </location>
</feature>
<feature type="transmembrane region" description="Helical" evidence="2">
    <location>
        <begin position="103"/>
        <end position="128"/>
    </location>
</feature>
<keyword evidence="2" id="KW-0812">Transmembrane</keyword>
<dbReference type="OrthoDB" id="3547571at2759"/>
<proteinExistence type="predicted"/>
<evidence type="ECO:0000313" key="4">
    <source>
        <dbReference type="Proteomes" id="UP000738349"/>
    </source>
</evidence>
<keyword evidence="4" id="KW-1185">Reference proteome</keyword>
<organism evidence="3 4">
    <name type="scientific">Dactylonectria macrodidyma</name>
    <dbReference type="NCBI Taxonomy" id="307937"/>
    <lineage>
        <taxon>Eukaryota</taxon>
        <taxon>Fungi</taxon>
        <taxon>Dikarya</taxon>
        <taxon>Ascomycota</taxon>
        <taxon>Pezizomycotina</taxon>
        <taxon>Sordariomycetes</taxon>
        <taxon>Hypocreomycetidae</taxon>
        <taxon>Hypocreales</taxon>
        <taxon>Nectriaceae</taxon>
        <taxon>Dactylonectria</taxon>
    </lineage>
</organism>